<proteinExistence type="inferred from homology"/>
<keyword evidence="8" id="KW-0539">Nucleus</keyword>
<reference evidence="11 12" key="1">
    <citation type="journal article" date="2014" name="Agronomy (Basel)">
        <title>A Draft Genome Sequence for Ensete ventricosum, the Drought-Tolerant Tree Against Hunger.</title>
        <authorList>
            <person name="Harrison J."/>
            <person name="Moore K.A."/>
            <person name="Paszkiewicz K."/>
            <person name="Jones T."/>
            <person name="Grant M."/>
            <person name="Ambacheew D."/>
            <person name="Muzemil S."/>
            <person name="Studholme D.J."/>
        </authorList>
    </citation>
    <scope>NUCLEOTIDE SEQUENCE [LARGE SCALE GENOMIC DNA]</scope>
</reference>
<keyword evidence="5" id="KW-0698">rRNA processing</keyword>
<dbReference type="PANTHER" id="PTHR11097">
    <property type="entry name" value="EXOSOME COMPLEX EXONUCLEASE RIBOSOMAL RNA PROCESSING PROTEIN"/>
    <property type="match status" value="1"/>
</dbReference>
<dbReference type="GO" id="GO:0071028">
    <property type="term" value="P:nuclear mRNA surveillance"/>
    <property type="evidence" value="ECO:0007669"/>
    <property type="project" value="TreeGrafter"/>
</dbReference>
<dbReference type="GO" id="GO:0000177">
    <property type="term" value="C:cytoplasmic exosome (RNase complex)"/>
    <property type="evidence" value="ECO:0007669"/>
    <property type="project" value="TreeGrafter"/>
</dbReference>
<dbReference type="AlphaFoldDB" id="A0A427B7M9"/>
<evidence type="ECO:0000256" key="1">
    <source>
        <dbReference type="ARBA" id="ARBA00004496"/>
    </source>
</evidence>
<dbReference type="SUPFAM" id="SSF54211">
    <property type="entry name" value="Ribosomal protein S5 domain 2-like"/>
    <property type="match status" value="1"/>
</dbReference>
<dbReference type="InterPro" id="IPR027408">
    <property type="entry name" value="PNPase/RNase_PH_dom_sf"/>
</dbReference>
<evidence type="ECO:0000256" key="8">
    <source>
        <dbReference type="ARBA" id="ARBA00023242"/>
    </source>
</evidence>
<evidence type="ECO:0000256" key="6">
    <source>
        <dbReference type="ARBA" id="ARBA00022835"/>
    </source>
</evidence>
<comment type="subcellular location">
    <subcellularLocation>
        <location evidence="1">Cytoplasm</location>
    </subcellularLocation>
    <subcellularLocation>
        <location evidence="2">Nucleus</location>
        <location evidence="2">Nucleolus</location>
    </subcellularLocation>
</comment>
<dbReference type="GO" id="GO:0034476">
    <property type="term" value="P:U5 snRNA 3'-end processing"/>
    <property type="evidence" value="ECO:0007669"/>
    <property type="project" value="TreeGrafter"/>
</dbReference>
<dbReference type="GO" id="GO:0016075">
    <property type="term" value="P:rRNA catabolic process"/>
    <property type="evidence" value="ECO:0007669"/>
    <property type="project" value="TreeGrafter"/>
</dbReference>
<evidence type="ECO:0000256" key="7">
    <source>
        <dbReference type="ARBA" id="ARBA00022884"/>
    </source>
</evidence>
<comment type="similarity">
    <text evidence="3">Belongs to the RNase PH family.</text>
</comment>
<keyword evidence="6" id="KW-0271">Exosome</keyword>
<evidence type="ECO:0000313" key="11">
    <source>
        <dbReference type="EMBL" id="RRT84485.1"/>
    </source>
</evidence>
<evidence type="ECO:0000313" key="12">
    <source>
        <dbReference type="Proteomes" id="UP000287651"/>
    </source>
</evidence>
<gene>
    <name evidence="11" type="ORF">B296_00002769</name>
</gene>
<dbReference type="InterPro" id="IPR020568">
    <property type="entry name" value="Ribosomal_Su5_D2-typ_SF"/>
</dbReference>
<dbReference type="GO" id="GO:0071038">
    <property type="term" value="P:TRAMP-dependent tRNA surveillance pathway"/>
    <property type="evidence" value="ECO:0007669"/>
    <property type="project" value="TreeGrafter"/>
</dbReference>
<dbReference type="GO" id="GO:0035925">
    <property type="term" value="F:mRNA 3'-UTR AU-rich region binding"/>
    <property type="evidence" value="ECO:0007669"/>
    <property type="project" value="TreeGrafter"/>
</dbReference>
<dbReference type="InterPro" id="IPR001247">
    <property type="entry name" value="ExoRNase_PH_dom1"/>
</dbReference>
<evidence type="ECO:0000256" key="3">
    <source>
        <dbReference type="ARBA" id="ARBA00006678"/>
    </source>
</evidence>
<evidence type="ECO:0000256" key="2">
    <source>
        <dbReference type="ARBA" id="ARBA00004604"/>
    </source>
</evidence>
<dbReference type="Gene3D" id="3.30.230.70">
    <property type="entry name" value="GHMP Kinase, N-terminal domain"/>
    <property type="match status" value="2"/>
</dbReference>
<dbReference type="Proteomes" id="UP000287651">
    <property type="component" value="Unassembled WGS sequence"/>
</dbReference>
<dbReference type="PANTHER" id="PTHR11097:SF9">
    <property type="entry name" value="EXOSOME COMPLEX COMPONENT RRP43"/>
    <property type="match status" value="1"/>
</dbReference>
<evidence type="ECO:0000256" key="9">
    <source>
        <dbReference type="ARBA" id="ARBA00030617"/>
    </source>
</evidence>
<evidence type="ECO:0000256" key="4">
    <source>
        <dbReference type="ARBA" id="ARBA00022490"/>
    </source>
</evidence>
<dbReference type="Pfam" id="PF01138">
    <property type="entry name" value="RNase_PH"/>
    <property type="match status" value="1"/>
</dbReference>
<evidence type="ECO:0000259" key="10">
    <source>
        <dbReference type="Pfam" id="PF01138"/>
    </source>
</evidence>
<name>A0A427B7M9_ENSVE</name>
<protein>
    <recommendedName>
        <fullName evidence="9">Ribosomal RNA-processing protein 43</fullName>
    </recommendedName>
</protein>
<comment type="caution">
    <text evidence="11">The sequence shown here is derived from an EMBL/GenBank/DDBJ whole genome shotgun (WGS) entry which is preliminary data.</text>
</comment>
<dbReference type="GO" id="GO:0034473">
    <property type="term" value="P:U1 snRNA 3'-end processing"/>
    <property type="evidence" value="ECO:0007669"/>
    <property type="project" value="TreeGrafter"/>
</dbReference>
<keyword evidence="7" id="KW-0694">RNA-binding</keyword>
<dbReference type="GO" id="GO:0005730">
    <property type="term" value="C:nucleolus"/>
    <property type="evidence" value="ECO:0007669"/>
    <property type="project" value="UniProtKB-SubCell"/>
</dbReference>
<dbReference type="InterPro" id="IPR050590">
    <property type="entry name" value="Exosome_comp_Rrp42_subfam"/>
</dbReference>
<dbReference type="GO" id="GO:0000467">
    <property type="term" value="P:exonucleolytic trimming to generate mature 3'-end of 5.8S rRNA from tricistronic rRNA transcript (SSU-rRNA, 5.8S rRNA, LSU-rRNA)"/>
    <property type="evidence" value="ECO:0007669"/>
    <property type="project" value="TreeGrafter"/>
</dbReference>
<dbReference type="GO" id="GO:0071035">
    <property type="term" value="P:nuclear polyadenylation-dependent rRNA catabolic process"/>
    <property type="evidence" value="ECO:0007669"/>
    <property type="project" value="TreeGrafter"/>
</dbReference>
<organism evidence="11 12">
    <name type="scientific">Ensete ventricosum</name>
    <name type="common">Abyssinian banana</name>
    <name type="synonym">Musa ensete</name>
    <dbReference type="NCBI Taxonomy" id="4639"/>
    <lineage>
        <taxon>Eukaryota</taxon>
        <taxon>Viridiplantae</taxon>
        <taxon>Streptophyta</taxon>
        <taxon>Embryophyta</taxon>
        <taxon>Tracheophyta</taxon>
        <taxon>Spermatophyta</taxon>
        <taxon>Magnoliopsida</taxon>
        <taxon>Liliopsida</taxon>
        <taxon>Zingiberales</taxon>
        <taxon>Musaceae</taxon>
        <taxon>Ensete</taxon>
    </lineage>
</organism>
<dbReference type="GO" id="GO:0034475">
    <property type="term" value="P:U4 snRNA 3'-end processing"/>
    <property type="evidence" value="ECO:0007669"/>
    <property type="project" value="TreeGrafter"/>
</dbReference>
<feature type="domain" description="Exoribonuclease phosphorolytic" evidence="10">
    <location>
        <begin position="54"/>
        <end position="140"/>
    </location>
</feature>
<dbReference type="GO" id="GO:0000176">
    <property type="term" value="C:nuclear exosome (RNase complex)"/>
    <property type="evidence" value="ECO:0007669"/>
    <property type="project" value="TreeGrafter"/>
</dbReference>
<sequence length="188" mass="20729">MEVEAYRRLFPLPFYERHLLDSVRPDARPLHRARDTSIALGSAPFSVSCNGSCAAIEFHMPPICSPIVRPGRPAEVAPVISKQLSDVIVSSGMINLKELSLISGKAAWMAYLDIYCLNADGSLFDAALLSAISSFSHCKVSFDFDIESILILGPTLRKHVLDCIVLTKHRMKELQNILEDSLSAMEVV</sequence>
<accession>A0A427B7M9</accession>
<evidence type="ECO:0000256" key="5">
    <source>
        <dbReference type="ARBA" id="ARBA00022552"/>
    </source>
</evidence>
<keyword evidence="4" id="KW-0963">Cytoplasm</keyword>
<dbReference type="EMBL" id="AMZH03000293">
    <property type="protein sequence ID" value="RRT84485.1"/>
    <property type="molecule type" value="Genomic_DNA"/>
</dbReference>